<proteinExistence type="predicted"/>
<protein>
    <submittedName>
        <fullName evidence="7">Amino acid/amide ABC transporter membrane protein 2, HAAT family</fullName>
    </submittedName>
</protein>
<dbReference type="PANTHER" id="PTHR30482:SF10">
    <property type="entry name" value="HIGH-AFFINITY BRANCHED-CHAIN AMINO ACID TRANSPORT PROTEIN BRAE"/>
    <property type="match status" value="1"/>
</dbReference>
<dbReference type="InterPro" id="IPR043428">
    <property type="entry name" value="LivM-like"/>
</dbReference>
<name>A0A1H2BEC1_9BRAD</name>
<dbReference type="GO" id="GO:0015658">
    <property type="term" value="F:branched-chain amino acid transmembrane transporter activity"/>
    <property type="evidence" value="ECO:0007669"/>
    <property type="project" value="InterPro"/>
</dbReference>
<feature type="transmembrane region" description="Helical" evidence="6">
    <location>
        <begin position="6"/>
        <end position="24"/>
    </location>
</feature>
<keyword evidence="3 6" id="KW-0812">Transmembrane</keyword>
<dbReference type="RefSeq" id="WP_100386594.1">
    <property type="nucleotide sequence ID" value="NZ_LT629750.1"/>
</dbReference>
<feature type="transmembrane region" description="Helical" evidence="6">
    <location>
        <begin position="207"/>
        <end position="231"/>
    </location>
</feature>
<evidence type="ECO:0000256" key="3">
    <source>
        <dbReference type="ARBA" id="ARBA00022692"/>
    </source>
</evidence>
<accession>A0A1H2BEC1</accession>
<dbReference type="GO" id="GO:0005886">
    <property type="term" value="C:plasma membrane"/>
    <property type="evidence" value="ECO:0007669"/>
    <property type="project" value="UniProtKB-SubCell"/>
</dbReference>
<keyword evidence="2" id="KW-1003">Cell membrane</keyword>
<feature type="transmembrane region" description="Helical" evidence="6">
    <location>
        <begin position="124"/>
        <end position="145"/>
    </location>
</feature>
<sequence>MSGYATQIAAILIINIVAAYSAYMPLACGQLNLGIAGFMAIGAYTSAILSGHGFALGISIIGGGGASTIAGLAVSIPVLRARGIYLTIATLAFSEVVAAVLLNVNALGGASGLVVADHMSVAPMFAAMVIVLAAVAWLSSTRFGLCMTAIRNDGRGTAVFGVRVRRVEVAALTIGAGFAGVAGALYAHHFNYLEAQHFNVLLSTYAVLYALLGGLQTPFGPLIGAIIFTLVPEFLRSTDQWRYVGFGVCIVLLMLLRPEGLLTRRLIHELPFRRRLA</sequence>
<evidence type="ECO:0000256" key="6">
    <source>
        <dbReference type="SAM" id="Phobius"/>
    </source>
</evidence>
<gene>
    <name evidence="7" type="ORF">SAMN05444158_7056</name>
</gene>
<dbReference type="Pfam" id="PF02653">
    <property type="entry name" value="BPD_transp_2"/>
    <property type="match status" value="1"/>
</dbReference>
<dbReference type="CDD" id="cd06581">
    <property type="entry name" value="TM_PBP1_LivM_like"/>
    <property type="match status" value="1"/>
</dbReference>
<organism evidence="7 8">
    <name type="scientific">Bradyrhizobium canariense</name>
    <dbReference type="NCBI Taxonomy" id="255045"/>
    <lineage>
        <taxon>Bacteria</taxon>
        <taxon>Pseudomonadati</taxon>
        <taxon>Pseudomonadota</taxon>
        <taxon>Alphaproteobacteria</taxon>
        <taxon>Hyphomicrobiales</taxon>
        <taxon>Nitrobacteraceae</taxon>
        <taxon>Bradyrhizobium</taxon>
    </lineage>
</organism>
<feature type="transmembrane region" description="Helical" evidence="6">
    <location>
        <begin position="243"/>
        <end position="262"/>
    </location>
</feature>
<keyword evidence="4 6" id="KW-1133">Transmembrane helix</keyword>
<evidence type="ECO:0000313" key="8">
    <source>
        <dbReference type="Proteomes" id="UP000243904"/>
    </source>
</evidence>
<comment type="subcellular location">
    <subcellularLocation>
        <location evidence="1">Cell membrane</location>
        <topology evidence="1">Multi-pass membrane protein</topology>
    </subcellularLocation>
</comment>
<evidence type="ECO:0000256" key="2">
    <source>
        <dbReference type="ARBA" id="ARBA00022475"/>
    </source>
</evidence>
<dbReference type="EMBL" id="LT629750">
    <property type="protein sequence ID" value="SDT56239.1"/>
    <property type="molecule type" value="Genomic_DNA"/>
</dbReference>
<feature type="transmembrane region" description="Helical" evidence="6">
    <location>
        <begin position="55"/>
        <end position="76"/>
    </location>
</feature>
<evidence type="ECO:0000256" key="5">
    <source>
        <dbReference type="ARBA" id="ARBA00023136"/>
    </source>
</evidence>
<evidence type="ECO:0000256" key="4">
    <source>
        <dbReference type="ARBA" id="ARBA00022989"/>
    </source>
</evidence>
<reference evidence="8" key="1">
    <citation type="submission" date="2016-10" db="EMBL/GenBank/DDBJ databases">
        <authorList>
            <person name="Varghese N."/>
            <person name="Submissions S."/>
        </authorList>
    </citation>
    <scope>NUCLEOTIDE SEQUENCE [LARGE SCALE GENOMIC DNA]</scope>
    <source>
        <strain evidence="8">GAS369</strain>
    </source>
</reference>
<keyword evidence="8" id="KW-1185">Reference proteome</keyword>
<feature type="transmembrane region" description="Helical" evidence="6">
    <location>
        <begin position="83"/>
        <end position="104"/>
    </location>
</feature>
<dbReference type="Proteomes" id="UP000243904">
    <property type="component" value="Chromosome I"/>
</dbReference>
<feature type="transmembrane region" description="Helical" evidence="6">
    <location>
        <begin position="166"/>
        <end position="187"/>
    </location>
</feature>
<dbReference type="InterPro" id="IPR001851">
    <property type="entry name" value="ABC_transp_permease"/>
</dbReference>
<keyword evidence="5 6" id="KW-0472">Membrane</keyword>
<evidence type="ECO:0000256" key="1">
    <source>
        <dbReference type="ARBA" id="ARBA00004651"/>
    </source>
</evidence>
<evidence type="ECO:0000313" key="7">
    <source>
        <dbReference type="EMBL" id="SDT56239.1"/>
    </source>
</evidence>
<dbReference type="AlphaFoldDB" id="A0A1H2BEC1"/>
<dbReference type="PANTHER" id="PTHR30482">
    <property type="entry name" value="HIGH-AFFINITY BRANCHED-CHAIN AMINO ACID TRANSPORT SYSTEM PERMEASE"/>
    <property type="match status" value="1"/>
</dbReference>
<feature type="transmembrane region" description="Helical" evidence="6">
    <location>
        <begin position="31"/>
        <end position="49"/>
    </location>
</feature>